<feature type="domain" description="HAMP" evidence="13">
    <location>
        <begin position="192"/>
        <end position="245"/>
    </location>
</feature>
<dbReference type="EC" id="2.7.13.3" evidence="3"/>
<dbReference type="Gene3D" id="1.10.287.130">
    <property type="match status" value="1"/>
</dbReference>
<protein>
    <recommendedName>
        <fullName evidence="3">histidine kinase</fullName>
        <ecNumber evidence="3">2.7.13.3</ecNumber>
    </recommendedName>
</protein>
<dbReference type="CDD" id="cd06225">
    <property type="entry name" value="HAMP"/>
    <property type="match status" value="1"/>
</dbReference>
<dbReference type="PROSITE" id="PS50885">
    <property type="entry name" value="HAMP"/>
    <property type="match status" value="1"/>
</dbReference>
<organism evidence="14 15">
    <name type="scientific">Gimesia maris</name>
    <dbReference type="NCBI Taxonomy" id="122"/>
    <lineage>
        <taxon>Bacteria</taxon>
        <taxon>Pseudomonadati</taxon>
        <taxon>Planctomycetota</taxon>
        <taxon>Planctomycetia</taxon>
        <taxon>Planctomycetales</taxon>
        <taxon>Planctomycetaceae</taxon>
        <taxon>Gimesia</taxon>
    </lineage>
</organism>
<evidence type="ECO:0000259" key="13">
    <source>
        <dbReference type="PROSITE" id="PS50885"/>
    </source>
</evidence>
<dbReference type="InterPro" id="IPR005467">
    <property type="entry name" value="His_kinase_dom"/>
</dbReference>
<keyword evidence="6 11" id="KW-0812">Transmembrane</keyword>
<evidence type="ECO:0000256" key="10">
    <source>
        <dbReference type="ARBA" id="ARBA00023136"/>
    </source>
</evidence>
<feature type="domain" description="Histidine kinase" evidence="12">
    <location>
        <begin position="253"/>
        <end position="467"/>
    </location>
</feature>
<dbReference type="Pfam" id="PF00512">
    <property type="entry name" value="HisKA"/>
    <property type="match status" value="1"/>
</dbReference>
<dbReference type="SMART" id="SM00388">
    <property type="entry name" value="HisKA"/>
    <property type="match status" value="1"/>
</dbReference>
<dbReference type="RefSeq" id="WP_002648760.1">
    <property type="nucleotide sequence ID" value="NZ_CP042910.1"/>
</dbReference>
<sequence>MKLTTRVSAFFLSALAVILIGNSLLLYGVARSYLKHHFDEQLDSLLHILVAAAEVEIDDVKFESTDHFVIQDAYGDPDDIFWLVLSEEGQVVAHSDNYHTASGKTVTENVSSLVNASEITKLGWRLVRHHLAAPEPKPASERSDLEHAALTIVVARNLEPLRRALFWLAVALIVLPLICWLIAALLGRRFCERALKPIRQMADEVRIIDVHDTRARLDVQPTRDELEELGVTFNELLDQLFQEYEHQRRFAGNTAHQLRTPLTVMQGQVDVALRRPRSAEEYQETLTTVSQATTSLSQTVEALLFLARPAEDQPIPDYQRTDLSLWLPEYLERWKNSPRWNDIHLKTAASLVCETSPTLLAQIMEILISNALKYSESGTAVEILVRREAALIVLEARDQGMGIAAEDREAIFEPFFRTRQARQQASPGTGLGLALARHIATALEGRLVCVDGPGMETRFQLSLPAEGILSTS</sequence>
<dbReference type="GO" id="GO:0004673">
    <property type="term" value="F:protein histidine kinase activity"/>
    <property type="evidence" value="ECO:0007669"/>
    <property type="project" value="UniProtKB-EC"/>
</dbReference>
<dbReference type="Gene3D" id="6.10.340.10">
    <property type="match status" value="1"/>
</dbReference>
<feature type="transmembrane region" description="Helical" evidence="11">
    <location>
        <begin position="164"/>
        <end position="186"/>
    </location>
</feature>
<dbReference type="GeneID" id="98646629"/>
<comment type="subcellular location">
    <subcellularLocation>
        <location evidence="2">Membrane</location>
    </subcellularLocation>
</comment>
<dbReference type="PANTHER" id="PTHR45436">
    <property type="entry name" value="SENSOR HISTIDINE KINASE YKOH"/>
    <property type="match status" value="1"/>
</dbReference>
<evidence type="ECO:0000256" key="3">
    <source>
        <dbReference type="ARBA" id="ARBA00012438"/>
    </source>
</evidence>
<evidence type="ECO:0000256" key="11">
    <source>
        <dbReference type="SAM" id="Phobius"/>
    </source>
</evidence>
<keyword evidence="10 11" id="KW-0472">Membrane</keyword>
<dbReference type="EMBL" id="CP042910">
    <property type="protein sequence ID" value="QEG16169.1"/>
    <property type="molecule type" value="Genomic_DNA"/>
</dbReference>
<dbReference type="CDD" id="cd00082">
    <property type="entry name" value="HisKA"/>
    <property type="match status" value="1"/>
</dbReference>
<keyword evidence="9" id="KW-0902">Two-component regulatory system</keyword>
<name>A0ABX5YKI5_9PLAN</name>
<evidence type="ECO:0000256" key="9">
    <source>
        <dbReference type="ARBA" id="ARBA00023012"/>
    </source>
</evidence>
<dbReference type="InterPro" id="IPR003594">
    <property type="entry name" value="HATPase_dom"/>
</dbReference>
<dbReference type="Pfam" id="PF00672">
    <property type="entry name" value="HAMP"/>
    <property type="match status" value="1"/>
</dbReference>
<evidence type="ECO:0000256" key="4">
    <source>
        <dbReference type="ARBA" id="ARBA00022553"/>
    </source>
</evidence>
<dbReference type="Pfam" id="PF08521">
    <property type="entry name" value="2CSK_N"/>
    <property type="match status" value="1"/>
</dbReference>
<evidence type="ECO:0000256" key="6">
    <source>
        <dbReference type="ARBA" id="ARBA00022692"/>
    </source>
</evidence>
<dbReference type="SUPFAM" id="SSF55874">
    <property type="entry name" value="ATPase domain of HSP90 chaperone/DNA topoisomerase II/histidine kinase"/>
    <property type="match status" value="1"/>
</dbReference>
<reference evidence="14 15" key="1">
    <citation type="submission" date="2019-08" db="EMBL/GenBank/DDBJ databases">
        <title>Deep-cultivation of Planctomycetes and their phenomic and genomic characterization uncovers novel biology.</title>
        <authorList>
            <person name="Wiegand S."/>
            <person name="Jogler M."/>
            <person name="Boedeker C."/>
            <person name="Pinto D."/>
            <person name="Vollmers J."/>
            <person name="Rivas-Marin E."/>
            <person name="Kohn T."/>
            <person name="Peeters S.H."/>
            <person name="Heuer A."/>
            <person name="Rast P."/>
            <person name="Oberbeckmann S."/>
            <person name="Bunk B."/>
            <person name="Jeske O."/>
            <person name="Meyerdierks A."/>
            <person name="Storesund J.E."/>
            <person name="Kallscheuer N."/>
            <person name="Luecker S."/>
            <person name="Lage O.M."/>
            <person name="Pohl T."/>
            <person name="Merkel B.J."/>
            <person name="Hornburger P."/>
            <person name="Mueller R.-W."/>
            <person name="Bruemmer F."/>
            <person name="Labrenz M."/>
            <person name="Spormann A.M."/>
            <person name="Op den Camp H."/>
            <person name="Overmann J."/>
            <person name="Amann R."/>
            <person name="Jetten M.S.M."/>
            <person name="Mascher T."/>
            <person name="Medema M.H."/>
            <person name="Devos D.P."/>
            <person name="Kaster A.-K."/>
            <person name="Ovreas L."/>
            <person name="Rohde M."/>
            <person name="Galperin M.Y."/>
            <person name="Jogler C."/>
        </authorList>
    </citation>
    <scope>NUCLEOTIDE SEQUENCE [LARGE SCALE GENOMIC DNA]</scope>
    <source>
        <strain evidence="14 15">DSM 8797</strain>
    </source>
</reference>
<dbReference type="InterPro" id="IPR003660">
    <property type="entry name" value="HAMP_dom"/>
</dbReference>
<dbReference type="SMART" id="SM00387">
    <property type="entry name" value="HATPase_c"/>
    <property type="match status" value="1"/>
</dbReference>
<dbReference type="Pfam" id="PF02518">
    <property type="entry name" value="HATPase_c"/>
    <property type="match status" value="1"/>
</dbReference>
<evidence type="ECO:0000259" key="12">
    <source>
        <dbReference type="PROSITE" id="PS50109"/>
    </source>
</evidence>
<comment type="catalytic activity">
    <reaction evidence="1">
        <text>ATP + protein L-histidine = ADP + protein N-phospho-L-histidine.</text>
        <dbReference type="EC" id="2.7.13.3"/>
    </reaction>
</comment>
<dbReference type="InterPro" id="IPR003661">
    <property type="entry name" value="HisK_dim/P_dom"/>
</dbReference>
<dbReference type="PROSITE" id="PS50109">
    <property type="entry name" value="HIS_KIN"/>
    <property type="match status" value="1"/>
</dbReference>
<evidence type="ECO:0000313" key="15">
    <source>
        <dbReference type="Proteomes" id="UP000322887"/>
    </source>
</evidence>
<dbReference type="InterPro" id="IPR036097">
    <property type="entry name" value="HisK_dim/P_sf"/>
</dbReference>
<dbReference type="PRINTS" id="PR00344">
    <property type="entry name" value="BCTRLSENSOR"/>
</dbReference>
<evidence type="ECO:0000256" key="7">
    <source>
        <dbReference type="ARBA" id="ARBA00022777"/>
    </source>
</evidence>
<keyword evidence="15" id="KW-1185">Reference proteome</keyword>
<dbReference type="InterPro" id="IPR013727">
    <property type="entry name" value="2CSK_N"/>
</dbReference>
<evidence type="ECO:0000256" key="2">
    <source>
        <dbReference type="ARBA" id="ARBA00004370"/>
    </source>
</evidence>
<dbReference type="SMART" id="SM00304">
    <property type="entry name" value="HAMP"/>
    <property type="match status" value="1"/>
</dbReference>
<proteinExistence type="predicted"/>
<keyword evidence="4" id="KW-0597">Phosphoprotein</keyword>
<gene>
    <name evidence="14" type="primary">cusS</name>
    <name evidence="14" type="ORF">GmarT_20300</name>
</gene>
<evidence type="ECO:0000256" key="1">
    <source>
        <dbReference type="ARBA" id="ARBA00000085"/>
    </source>
</evidence>
<dbReference type="InterPro" id="IPR004358">
    <property type="entry name" value="Sig_transdc_His_kin-like_C"/>
</dbReference>
<keyword evidence="8 11" id="KW-1133">Transmembrane helix</keyword>
<evidence type="ECO:0000256" key="5">
    <source>
        <dbReference type="ARBA" id="ARBA00022679"/>
    </source>
</evidence>
<keyword evidence="5 14" id="KW-0808">Transferase</keyword>
<feature type="transmembrane region" description="Helical" evidence="11">
    <location>
        <begin position="7"/>
        <end position="30"/>
    </location>
</feature>
<accession>A0ABX5YKI5</accession>
<evidence type="ECO:0000256" key="8">
    <source>
        <dbReference type="ARBA" id="ARBA00022989"/>
    </source>
</evidence>
<dbReference type="PANTHER" id="PTHR45436:SF16">
    <property type="entry name" value="HISTIDINE KINASE"/>
    <property type="match status" value="1"/>
</dbReference>
<dbReference type="InterPro" id="IPR050428">
    <property type="entry name" value="TCS_sensor_his_kinase"/>
</dbReference>
<dbReference type="Gene3D" id="3.30.565.10">
    <property type="entry name" value="Histidine kinase-like ATPase, C-terminal domain"/>
    <property type="match status" value="1"/>
</dbReference>
<dbReference type="InterPro" id="IPR036890">
    <property type="entry name" value="HATPase_C_sf"/>
</dbReference>
<dbReference type="Proteomes" id="UP000322887">
    <property type="component" value="Chromosome"/>
</dbReference>
<keyword evidence="7 14" id="KW-0418">Kinase</keyword>
<dbReference type="SUPFAM" id="SSF47384">
    <property type="entry name" value="Homodimeric domain of signal transducing histidine kinase"/>
    <property type="match status" value="1"/>
</dbReference>
<evidence type="ECO:0000313" key="14">
    <source>
        <dbReference type="EMBL" id="QEG16169.1"/>
    </source>
</evidence>